<dbReference type="HAMAP" id="MF_00503">
    <property type="entry name" value="Ribosomal_bL9"/>
    <property type="match status" value="1"/>
</dbReference>
<proteinExistence type="inferred from homology"/>
<evidence type="ECO:0000256" key="2">
    <source>
        <dbReference type="ARBA" id="ARBA00022730"/>
    </source>
</evidence>
<feature type="domain" description="Large ribosomal subunit protein bL9 C-terminal" evidence="10">
    <location>
        <begin position="62"/>
        <end position="145"/>
    </location>
</feature>
<evidence type="ECO:0000256" key="1">
    <source>
        <dbReference type="ARBA" id="ARBA00010605"/>
    </source>
</evidence>
<dbReference type="InterPro" id="IPR020069">
    <property type="entry name" value="Ribosomal_bL9_C"/>
</dbReference>
<comment type="function">
    <text evidence="7">Binds to the 23S rRNA.</text>
</comment>
<organism evidence="11 12">
    <name type="scientific">Gemelliphila asaccharolytica</name>
    <dbReference type="NCBI Taxonomy" id="502393"/>
    <lineage>
        <taxon>Bacteria</taxon>
        <taxon>Bacillati</taxon>
        <taxon>Bacillota</taxon>
        <taxon>Bacilli</taxon>
        <taxon>Bacillales</taxon>
        <taxon>Gemellaceae</taxon>
        <taxon>Gemelliphila</taxon>
    </lineage>
</organism>
<dbReference type="Gene3D" id="3.40.5.10">
    <property type="entry name" value="Ribosomal protein L9, N-terminal domain"/>
    <property type="match status" value="1"/>
</dbReference>
<comment type="similarity">
    <text evidence="1 7">Belongs to the bacterial ribosomal protein bL9 family.</text>
</comment>
<feature type="coiled-coil region" evidence="8">
    <location>
        <begin position="43"/>
        <end position="77"/>
    </location>
</feature>
<dbReference type="Pfam" id="PF03948">
    <property type="entry name" value="Ribosomal_L9_C"/>
    <property type="match status" value="1"/>
</dbReference>
<protein>
    <recommendedName>
        <fullName evidence="6 7">Large ribosomal subunit protein bL9</fullName>
    </recommendedName>
</protein>
<dbReference type="InterPro" id="IPR036791">
    <property type="entry name" value="Ribosomal_bL9_C_sf"/>
</dbReference>
<reference evidence="11 12" key="1">
    <citation type="submission" date="2016-01" db="EMBL/GenBank/DDBJ databases">
        <authorList>
            <person name="Mitreva M."/>
            <person name="Pepin K.H."/>
            <person name="Mihindukulasuriya K.A."/>
            <person name="Fulton R."/>
            <person name="Fronick C."/>
            <person name="O'Laughlin M."/>
            <person name="Miner T."/>
            <person name="Herter B."/>
            <person name="Rosa B.A."/>
            <person name="Cordes M."/>
            <person name="Tomlinson C."/>
            <person name="Wollam A."/>
            <person name="Palsikar V.B."/>
            <person name="Mardis E.R."/>
            <person name="Wilson R.K."/>
        </authorList>
    </citation>
    <scope>NUCLEOTIDE SEQUENCE [LARGE SCALE GENOMIC DNA]</scope>
    <source>
        <strain evidence="11 12">KA00071</strain>
    </source>
</reference>
<dbReference type="InterPro" id="IPR020594">
    <property type="entry name" value="Ribosomal_bL9_bac/chp"/>
</dbReference>
<dbReference type="PANTHER" id="PTHR21368">
    <property type="entry name" value="50S RIBOSOMAL PROTEIN L9"/>
    <property type="match status" value="1"/>
</dbReference>
<comment type="caution">
    <text evidence="11">The sequence shown here is derived from an EMBL/GenBank/DDBJ whole genome shotgun (WGS) entry which is preliminary data.</text>
</comment>
<dbReference type="Pfam" id="PF01281">
    <property type="entry name" value="Ribosomal_L9_N"/>
    <property type="match status" value="1"/>
</dbReference>
<evidence type="ECO:0000256" key="7">
    <source>
        <dbReference type="HAMAP-Rule" id="MF_00503"/>
    </source>
</evidence>
<dbReference type="GO" id="GO:0005840">
    <property type="term" value="C:ribosome"/>
    <property type="evidence" value="ECO:0007669"/>
    <property type="project" value="UniProtKB-KW"/>
</dbReference>
<dbReference type="InterPro" id="IPR036935">
    <property type="entry name" value="Ribosomal_bL9_N_sf"/>
</dbReference>
<dbReference type="InterPro" id="IPR009027">
    <property type="entry name" value="Ribosomal_bL9/RNase_H1_N"/>
</dbReference>
<dbReference type="Proteomes" id="UP000070467">
    <property type="component" value="Unassembled WGS sequence"/>
</dbReference>
<evidence type="ECO:0000256" key="3">
    <source>
        <dbReference type="ARBA" id="ARBA00022884"/>
    </source>
</evidence>
<dbReference type="EMBL" id="LSDB01000007">
    <property type="protein sequence ID" value="KXB58710.1"/>
    <property type="molecule type" value="Genomic_DNA"/>
</dbReference>
<evidence type="ECO:0000256" key="4">
    <source>
        <dbReference type="ARBA" id="ARBA00022980"/>
    </source>
</evidence>
<feature type="domain" description="Ribosomal protein L9" evidence="9">
    <location>
        <begin position="1"/>
        <end position="46"/>
    </location>
</feature>
<evidence type="ECO:0000259" key="10">
    <source>
        <dbReference type="Pfam" id="PF03948"/>
    </source>
</evidence>
<name>A0ABR5TMY3_9BACL</name>
<keyword evidence="2 7" id="KW-0699">rRNA-binding</keyword>
<evidence type="ECO:0000313" key="12">
    <source>
        <dbReference type="Proteomes" id="UP000070467"/>
    </source>
</evidence>
<accession>A0ABR5TMY3</accession>
<dbReference type="NCBIfam" id="TIGR00158">
    <property type="entry name" value="L9"/>
    <property type="match status" value="1"/>
</dbReference>
<evidence type="ECO:0000256" key="6">
    <source>
        <dbReference type="ARBA" id="ARBA00035292"/>
    </source>
</evidence>
<evidence type="ECO:0000259" key="9">
    <source>
        <dbReference type="Pfam" id="PF01281"/>
    </source>
</evidence>
<keyword evidence="4 7" id="KW-0689">Ribosomal protein</keyword>
<dbReference type="InterPro" id="IPR020070">
    <property type="entry name" value="Ribosomal_bL9_N"/>
</dbReference>
<dbReference type="SUPFAM" id="SSF55658">
    <property type="entry name" value="L9 N-domain-like"/>
    <property type="match status" value="1"/>
</dbReference>
<gene>
    <name evidence="7" type="primary">rplI</name>
    <name evidence="11" type="ORF">HMPREF1871_00259</name>
</gene>
<evidence type="ECO:0000256" key="8">
    <source>
        <dbReference type="SAM" id="Coils"/>
    </source>
</evidence>
<dbReference type="InterPro" id="IPR000244">
    <property type="entry name" value="Ribosomal_bL9"/>
</dbReference>
<sequence length="147" mass="16449">MKVIFIADVKGKGKKGEVKEIKDGFANFLITNNKALPANNANMKALEGKQKRKEKDRQKEIEEAKMLVKELKDKEIKIPVKAGEGGRLFGSVSSKQIVEELKKQHGLKIEKKKIILPHAIQALGYTNVKVKLHSTVEGTIKVHLVEK</sequence>
<keyword evidence="3 7" id="KW-0694">RNA-binding</keyword>
<dbReference type="Gene3D" id="3.10.430.100">
    <property type="entry name" value="Ribosomal protein L9, C-terminal domain"/>
    <property type="match status" value="1"/>
</dbReference>
<dbReference type="SUPFAM" id="SSF55653">
    <property type="entry name" value="Ribosomal protein L9 C-domain"/>
    <property type="match status" value="1"/>
</dbReference>
<keyword evidence="8" id="KW-0175">Coiled coil</keyword>
<evidence type="ECO:0000256" key="5">
    <source>
        <dbReference type="ARBA" id="ARBA00023274"/>
    </source>
</evidence>
<dbReference type="RefSeq" id="WP_066128959.1">
    <property type="nucleotide sequence ID" value="NZ_KQ959860.1"/>
</dbReference>
<evidence type="ECO:0000313" key="11">
    <source>
        <dbReference type="EMBL" id="KXB58710.1"/>
    </source>
</evidence>
<keyword evidence="5 7" id="KW-0687">Ribonucleoprotein</keyword>
<keyword evidence="12" id="KW-1185">Reference proteome</keyword>